<keyword evidence="1" id="KW-0812">Transmembrane</keyword>
<keyword evidence="1" id="KW-0472">Membrane</keyword>
<reference evidence="2 3" key="2">
    <citation type="submission" date="2018-03" db="EMBL/GenBank/DDBJ databases">
        <title>The ancient ancestry and fast evolution of plastids.</title>
        <authorList>
            <person name="Moore K.R."/>
            <person name="Magnabosco C."/>
            <person name="Momper L."/>
            <person name="Gold D.A."/>
            <person name="Bosak T."/>
            <person name="Fournier G.P."/>
        </authorList>
    </citation>
    <scope>NUCLEOTIDE SEQUENCE [LARGE SCALE GENOMIC DNA]</scope>
    <source>
        <strain evidence="2 3">CCAP 1448/3</strain>
    </source>
</reference>
<dbReference type="AlphaFoldDB" id="A0A2T1C268"/>
<proteinExistence type="predicted"/>
<dbReference type="RefSeq" id="WP_106289165.1">
    <property type="nucleotide sequence ID" value="NZ_CAWNTC010000071.1"/>
</dbReference>
<keyword evidence="1" id="KW-1133">Transmembrane helix</keyword>
<dbReference type="Proteomes" id="UP000238762">
    <property type="component" value="Unassembled WGS sequence"/>
</dbReference>
<dbReference type="EMBL" id="PVWJ01000062">
    <property type="protein sequence ID" value="PSB02375.1"/>
    <property type="molecule type" value="Genomic_DNA"/>
</dbReference>
<evidence type="ECO:0000313" key="2">
    <source>
        <dbReference type="EMBL" id="PSB02375.1"/>
    </source>
</evidence>
<comment type="caution">
    <text evidence="2">The sequence shown here is derived from an EMBL/GenBank/DDBJ whole genome shotgun (WGS) entry which is preliminary data.</text>
</comment>
<evidence type="ECO:0000256" key="1">
    <source>
        <dbReference type="SAM" id="Phobius"/>
    </source>
</evidence>
<name>A0A2T1C268_9CYAN</name>
<accession>A0A2T1C268</accession>
<gene>
    <name evidence="2" type="ORF">C7B64_13395</name>
</gene>
<sequence length="201" mass="22523">MVQVTKKSALDYNVEHARHPEELDQLLDAVIDTGGIGTDSEFLEQSGAYAHIRQTAQAVESVAKEVLTTFAQQSHLEKESREREHAKLLSAIKDTIKSHPTQIEKRWQIIAWCSSGVAAGFVLSLLFTWLFVFPQQLRLARGGDAALLQKLNTPEGELFRRAFYQGQLTMKECVAKARKRKMIKTSQGKTAKIPCTVDLNV</sequence>
<protein>
    <submittedName>
        <fullName evidence="2">Uncharacterized protein</fullName>
    </submittedName>
</protein>
<reference evidence="2 3" key="1">
    <citation type="submission" date="2018-02" db="EMBL/GenBank/DDBJ databases">
        <authorList>
            <person name="Cohen D.B."/>
            <person name="Kent A.D."/>
        </authorList>
    </citation>
    <scope>NUCLEOTIDE SEQUENCE [LARGE SCALE GENOMIC DNA]</scope>
    <source>
        <strain evidence="2 3">CCAP 1448/3</strain>
    </source>
</reference>
<keyword evidence="3" id="KW-1185">Reference proteome</keyword>
<organism evidence="2 3">
    <name type="scientific">Merismopedia glauca CCAP 1448/3</name>
    <dbReference type="NCBI Taxonomy" id="1296344"/>
    <lineage>
        <taxon>Bacteria</taxon>
        <taxon>Bacillati</taxon>
        <taxon>Cyanobacteriota</taxon>
        <taxon>Cyanophyceae</taxon>
        <taxon>Synechococcales</taxon>
        <taxon>Merismopediaceae</taxon>
        <taxon>Merismopedia</taxon>
    </lineage>
</organism>
<evidence type="ECO:0000313" key="3">
    <source>
        <dbReference type="Proteomes" id="UP000238762"/>
    </source>
</evidence>
<feature type="transmembrane region" description="Helical" evidence="1">
    <location>
        <begin position="109"/>
        <end position="132"/>
    </location>
</feature>